<accession>A0A5C6W9Q9</accession>
<dbReference type="InterPro" id="IPR007269">
    <property type="entry name" value="ICMT_MeTrfase"/>
</dbReference>
<dbReference type="RefSeq" id="WP_146946087.1">
    <property type="nucleotide sequence ID" value="NZ_VOQF01000001.1"/>
</dbReference>
<dbReference type="InterPro" id="IPR052527">
    <property type="entry name" value="Metal_cation-efflux_comp"/>
</dbReference>
<keyword evidence="7" id="KW-1185">Reference proteome</keyword>
<name>A0A5C6W9Q9_9BACI</name>
<reference evidence="6 7" key="1">
    <citation type="journal article" date="2005" name="Int. J. Syst. Evol. Microbiol.">
        <title>Bacillus litoralis sp. nov., isolated from a tidal flat of the Yellow Sea in Korea.</title>
        <authorList>
            <person name="Yoon J.H."/>
            <person name="Oh T.K."/>
        </authorList>
    </citation>
    <scope>NUCLEOTIDE SEQUENCE [LARGE SCALE GENOMIC DNA]</scope>
    <source>
        <strain evidence="6 7">SW-211</strain>
    </source>
</reference>
<evidence type="ECO:0000256" key="4">
    <source>
        <dbReference type="ARBA" id="ARBA00023136"/>
    </source>
</evidence>
<evidence type="ECO:0000256" key="5">
    <source>
        <dbReference type="SAM" id="Phobius"/>
    </source>
</evidence>
<dbReference type="EMBL" id="VOQF01000001">
    <property type="protein sequence ID" value="TXC93228.1"/>
    <property type="molecule type" value="Genomic_DNA"/>
</dbReference>
<keyword evidence="4 5" id="KW-0472">Membrane</keyword>
<feature type="transmembrane region" description="Helical" evidence="5">
    <location>
        <begin position="120"/>
        <end position="146"/>
    </location>
</feature>
<feature type="transmembrane region" description="Helical" evidence="5">
    <location>
        <begin position="67"/>
        <end position="86"/>
    </location>
</feature>
<feature type="transmembrane region" description="Helical" evidence="5">
    <location>
        <begin position="39"/>
        <end position="60"/>
    </location>
</feature>
<comment type="caution">
    <text evidence="6">The sequence shown here is derived from an EMBL/GenBank/DDBJ whole genome shotgun (WGS) entry which is preliminary data.</text>
</comment>
<gene>
    <name evidence="6" type="ORF">FS935_03265</name>
</gene>
<dbReference type="PANTHER" id="PTHR43847">
    <property type="entry name" value="BLL3993 PROTEIN"/>
    <property type="match status" value="1"/>
</dbReference>
<dbReference type="PANTHER" id="PTHR43847:SF1">
    <property type="entry name" value="BLL3993 PROTEIN"/>
    <property type="match status" value="1"/>
</dbReference>
<dbReference type="Gene3D" id="1.20.120.1630">
    <property type="match status" value="1"/>
</dbReference>
<keyword evidence="3 5" id="KW-1133">Transmembrane helix</keyword>
<comment type="subcellular location">
    <subcellularLocation>
        <location evidence="1">Membrane</location>
        <topology evidence="1">Multi-pass membrane protein</topology>
    </subcellularLocation>
</comment>
<dbReference type="AlphaFoldDB" id="A0A5C6W9Q9"/>
<evidence type="ECO:0000313" key="6">
    <source>
        <dbReference type="EMBL" id="TXC93228.1"/>
    </source>
</evidence>
<dbReference type="OrthoDB" id="7203053at2"/>
<dbReference type="GO" id="GO:0004671">
    <property type="term" value="F:protein C-terminal S-isoprenylcysteine carboxyl O-methyltransferase activity"/>
    <property type="evidence" value="ECO:0007669"/>
    <property type="project" value="InterPro"/>
</dbReference>
<evidence type="ECO:0000256" key="1">
    <source>
        <dbReference type="ARBA" id="ARBA00004141"/>
    </source>
</evidence>
<dbReference type="GO" id="GO:0016020">
    <property type="term" value="C:membrane"/>
    <property type="evidence" value="ECO:0007669"/>
    <property type="project" value="UniProtKB-SubCell"/>
</dbReference>
<protein>
    <recommendedName>
        <fullName evidence="8">Isoprenylcysteine carboxyl methyltransferase</fullName>
    </recommendedName>
</protein>
<evidence type="ECO:0000256" key="2">
    <source>
        <dbReference type="ARBA" id="ARBA00022692"/>
    </source>
</evidence>
<keyword evidence="2 5" id="KW-0812">Transmembrane</keyword>
<dbReference type="Proteomes" id="UP000321363">
    <property type="component" value="Unassembled WGS sequence"/>
</dbReference>
<evidence type="ECO:0000256" key="3">
    <source>
        <dbReference type="ARBA" id="ARBA00022989"/>
    </source>
</evidence>
<sequence>MFYVFFSLLILQRITELAIARRNEKWMIDRGGVEHGSEHYRFIVALHTLFLLSLLFEVMVFEREISVLWYLLIPILIITQMIRYWALMSLGSYWNTKIIIVPNDIVVSKGPYQYLKHPNYIIVAVEILIIPLLFQAYVTALIFTILNIVMMTVRIPTEEKALKKYTNYQEAFNSKSRFVPRR</sequence>
<organism evidence="6 7">
    <name type="scientific">Metabacillus litoralis</name>
    <dbReference type="NCBI Taxonomy" id="152268"/>
    <lineage>
        <taxon>Bacteria</taxon>
        <taxon>Bacillati</taxon>
        <taxon>Bacillota</taxon>
        <taxon>Bacilli</taxon>
        <taxon>Bacillales</taxon>
        <taxon>Bacillaceae</taxon>
        <taxon>Metabacillus</taxon>
    </lineage>
</organism>
<dbReference type="Pfam" id="PF04140">
    <property type="entry name" value="ICMT"/>
    <property type="match status" value="1"/>
</dbReference>
<evidence type="ECO:0008006" key="8">
    <source>
        <dbReference type="Google" id="ProtNLM"/>
    </source>
</evidence>
<proteinExistence type="predicted"/>
<evidence type="ECO:0000313" key="7">
    <source>
        <dbReference type="Proteomes" id="UP000321363"/>
    </source>
</evidence>